<gene>
    <name evidence="2" type="ORF">BJ998_002473</name>
</gene>
<keyword evidence="3" id="KW-1185">Reference proteome</keyword>
<keyword evidence="1" id="KW-1133">Transmembrane helix</keyword>
<evidence type="ECO:0000256" key="1">
    <source>
        <dbReference type="SAM" id="Phobius"/>
    </source>
</evidence>
<dbReference type="EMBL" id="JACHIR010000001">
    <property type="protein sequence ID" value="MBB5891277.1"/>
    <property type="molecule type" value="Genomic_DNA"/>
</dbReference>
<reference evidence="2 3" key="1">
    <citation type="submission" date="2020-08" db="EMBL/GenBank/DDBJ databases">
        <title>Sequencing the genomes of 1000 actinobacteria strains.</title>
        <authorList>
            <person name="Klenk H.-P."/>
        </authorList>
    </citation>
    <scope>NUCLEOTIDE SEQUENCE [LARGE SCALE GENOMIC DNA]</scope>
    <source>
        <strain evidence="2 3">DSM 43851</strain>
    </source>
</reference>
<dbReference type="AlphaFoldDB" id="A0A7W9NFD9"/>
<feature type="transmembrane region" description="Helical" evidence="1">
    <location>
        <begin position="12"/>
        <end position="33"/>
    </location>
</feature>
<evidence type="ECO:0000313" key="2">
    <source>
        <dbReference type="EMBL" id="MBB5891277.1"/>
    </source>
</evidence>
<sequence length="38" mass="4153">MGAVLQVLLTRFLMIGAGVVGLVVLLFVLALIWRRTGR</sequence>
<comment type="caution">
    <text evidence="2">The sequence shown here is derived from an EMBL/GenBank/DDBJ whole genome shotgun (WGS) entry which is preliminary data.</text>
</comment>
<evidence type="ECO:0000313" key="3">
    <source>
        <dbReference type="Proteomes" id="UP000585638"/>
    </source>
</evidence>
<organism evidence="2 3">
    <name type="scientific">Kutzneria kofuensis</name>
    <dbReference type="NCBI Taxonomy" id="103725"/>
    <lineage>
        <taxon>Bacteria</taxon>
        <taxon>Bacillati</taxon>
        <taxon>Actinomycetota</taxon>
        <taxon>Actinomycetes</taxon>
        <taxon>Pseudonocardiales</taxon>
        <taxon>Pseudonocardiaceae</taxon>
        <taxon>Kutzneria</taxon>
    </lineage>
</organism>
<name>A0A7W9NFD9_9PSEU</name>
<proteinExistence type="predicted"/>
<protein>
    <submittedName>
        <fullName evidence="2">Uncharacterized protein</fullName>
    </submittedName>
</protein>
<keyword evidence="1" id="KW-0472">Membrane</keyword>
<keyword evidence="1" id="KW-0812">Transmembrane</keyword>
<dbReference type="Proteomes" id="UP000585638">
    <property type="component" value="Unassembled WGS sequence"/>
</dbReference>
<accession>A0A7W9NFD9</accession>